<keyword evidence="3" id="KW-1185">Reference proteome</keyword>
<evidence type="ECO:0000256" key="1">
    <source>
        <dbReference type="SAM" id="Phobius"/>
    </source>
</evidence>
<reference evidence="2" key="1">
    <citation type="submission" date="2018-11" db="EMBL/GenBank/DDBJ databases">
        <authorList>
            <person name="Grassa J C."/>
        </authorList>
    </citation>
    <scope>NUCLEOTIDE SEQUENCE [LARGE SCALE GENOMIC DNA]</scope>
</reference>
<dbReference type="EnsemblPlants" id="evm.model.06.627">
    <property type="protein sequence ID" value="cds.evm.model.06.627"/>
    <property type="gene ID" value="evm.TU.06.627"/>
</dbReference>
<name>A0A803PZ59_CANSA</name>
<accession>A0A803PZ59</accession>
<organism evidence="2 3">
    <name type="scientific">Cannabis sativa</name>
    <name type="common">Hemp</name>
    <name type="synonym">Marijuana</name>
    <dbReference type="NCBI Taxonomy" id="3483"/>
    <lineage>
        <taxon>Eukaryota</taxon>
        <taxon>Viridiplantae</taxon>
        <taxon>Streptophyta</taxon>
        <taxon>Embryophyta</taxon>
        <taxon>Tracheophyta</taxon>
        <taxon>Spermatophyta</taxon>
        <taxon>Magnoliopsida</taxon>
        <taxon>eudicotyledons</taxon>
        <taxon>Gunneridae</taxon>
        <taxon>Pentapetalae</taxon>
        <taxon>rosids</taxon>
        <taxon>fabids</taxon>
        <taxon>Rosales</taxon>
        <taxon>Cannabaceae</taxon>
        <taxon>Cannabis</taxon>
    </lineage>
</organism>
<evidence type="ECO:0000313" key="2">
    <source>
        <dbReference type="EnsemblPlants" id="cds.evm.model.06.627"/>
    </source>
</evidence>
<proteinExistence type="predicted"/>
<feature type="transmembrane region" description="Helical" evidence="1">
    <location>
        <begin position="54"/>
        <end position="75"/>
    </location>
</feature>
<protein>
    <submittedName>
        <fullName evidence="2">Uncharacterized protein</fullName>
    </submittedName>
</protein>
<feature type="transmembrane region" description="Helical" evidence="1">
    <location>
        <begin position="30"/>
        <end position="47"/>
    </location>
</feature>
<dbReference type="Gramene" id="evm.model.06.627">
    <property type="protein sequence ID" value="cds.evm.model.06.627"/>
    <property type="gene ID" value="evm.TU.06.627"/>
</dbReference>
<evidence type="ECO:0000313" key="3">
    <source>
        <dbReference type="Proteomes" id="UP000596661"/>
    </source>
</evidence>
<dbReference type="EMBL" id="UZAU01000574">
    <property type="status" value="NOT_ANNOTATED_CDS"/>
    <property type="molecule type" value="Genomic_DNA"/>
</dbReference>
<dbReference type="Proteomes" id="UP000596661">
    <property type="component" value="Chromosome 6"/>
</dbReference>
<sequence>MLPWVPPADYGLVVSKSPASSSFSCNGRAPFWWILVLDGLCGCWVSLLRTCSVVPAFFGIWRLATVVGHLFQVVFSRRLGVAIEVVLLGTRQQRQWAWVSPVSRDGESHDGGLLLVVSLSILAMAFRNGSSQA</sequence>
<dbReference type="AlphaFoldDB" id="A0A803PZ59"/>
<reference evidence="2" key="2">
    <citation type="submission" date="2021-03" db="UniProtKB">
        <authorList>
            <consortium name="EnsemblPlants"/>
        </authorList>
    </citation>
    <scope>IDENTIFICATION</scope>
</reference>
<keyword evidence="1" id="KW-0812">Transmembrane</keyword>
<keyword evidence="1" id="KW-1133">Transmembrane helix</keyword>
<keyword evidence="1" id="KW-0472">Membrane</keyword>